<feature type="transmembrane region" description="Helical" evidence="1">
    <location>
        <begin position="57"/>
        <end position="75"/>
    </location>
</feature>
<sequence length="89" mass="10774">MRLGFLRMMMVMIVIMMMIIRCRKCFKVTSRLCVITGISTVLYSISGACRTTVLIFISISIILMGMWLWRWRWLANEIMTLWWRRWRCS</sequence>
<dbReference type="AlphaFoldDB" id="A0A224Y2C4"/>
<evidence type="ECO:0000256" key="1">
    <source>
        <dbReference type="SAM" id="Phobius"/>
    </source>
</evidence>
<protein>
    <submittedName>
        <fullName evidence="2">Uncharacterized protein</fullName>
    </submittedName>
</protein>
<proteinExistence type="predicted"/>
<name>A0A224Y2C4_9HEMI</name>
<organism evidence="2">
    <name type="scientific">Panstrongylus lignarius</name>
    <dbReference type="NCBI Taxonomy" id="156445"/>
    <lineage>
        <taxon>Eukaryota</taxon>
        <taxon>Metazoa</taxon>
        <taxon>Ecdysozoa</taxon>
        <taxon>Arthropoda</taxon>
        <taxon>Hexapoda</taxon>
        <taxon>Insecta</taxon>
        <taxon>Pterygota</taxon>
        <taxon>Neoptera</taxon>
        <taxon>Paraneoptera</taxon>
        <taxon>Hemiptera</taxon>
        <taxon>Heteroptera</taxon>
        <taxon>Panheteroptera</taxon>
        <taxon>Cimicomorpha</taxon>
        <taxon>Reduviidae</taxon>
        <taxon>Triatominae</taxon>
        <taxon>Panstrongylus</taxon>
    </lineage>
</organism>
<accession>A0A224Y2C4</accession>
<dbReference type="EMBL" id="GFTR01001234">
    <property type="protein sequence ID" value="JAW15192.1"/>
    <property type="molecule type" value="Transcribed_RNA"/>
</dbReference>
<evidence type="ECO:0000313" key="2">
    <source>
        <dbReference type="EMBL" id="JAW15192.1"/>
    </source>
</evidence>
<keyword evidence="1" id="KW-0812">Transmembrane</keyword>
<keyword evidence="1" id="KW-0472">Membrane</keyword>
<keyword evidence="1" id="KW-1133">Transmembrane helix</keyword>
<reference evidence="2" key="1">
    <citation type="journal article" date="2018" name="PLoS Negl. Trop. Dis.">
        <title>An insight into the salivary gland and fat body transcriptome of Panstrongylus lignarius (Hemiptera: Heteroptera), the main vector of Chagas disease in Peru.</title>
        <authorList>
            <person name="Nevoa J.C."/>
            <person name="Mendes M.T."/>
            <person name="da Silva M.V."/>
            <person name="Soares S.C."/>
            <person name="Oliveira C.J.F."/>
            <person name="Ribeiro J.M.C."/>
        </authorList>
    </citation>
    <scope>NUCLEOTIDE SEQUENCE</scope>
</reference>